<evidence type="ECO:0000313" key="3">
    <source>
        <dbReference type="Proteomes" id="UP000813444"/>
    </source>
</evidence>
<keyword evidence="3" id="KW-1185">Reference proteome</keyword>
<dbReference type="InterPro" id="IPR057684">
    <property type="entry name" value="DUF7924"/>
</dbReference>
<gene>
    <name evidence="2" type="ORF">B0I35DRAFT_453649</name>
</gene>
<evidence type="ECO:0000313" key="2">
    <source>
        <dbReference type="EMBL" id="KAH7309141.1"/>
    </source>
</evidence>
<dbReference type="AlphaFoldDB" id="A0A8K0SIQ2"/>
<proteinExistence type="predicted"/>
<dbReference type="OrthoDB" id="5426775at2759"/>
<dbReference type="Pfam" id="PF25545">
    <property type="entry name" value="DUF7924"/>
    <property type="match status" value="1"/>
</dbReference>
<organism evidence="2 3">
    <name type="scientific">Stachybotrys elegans</name>
    <dbReference type="NCBI Taxonomy" id="80388"/>
    <lineage>
        <taxon>Eukaryota</taxon>
        <taxon>Fungi</taxon>
        <taxon>Dikarya</taxon>
        <taxon>Ascomycota</taxon>
        <taxon>Pezizomycotina</taxon>
        <taxon>Sordariomycetes</taxon>
        <taxon>Hypocreomycetidae</taxon>
        <taxon>Hypocreales</taxon>
        <taxon>Stachybotryaceae</taxon>
        <taxon>Stachybotrys</taxon>
    </lineage>
</organism>
<protein>
    <recommendedName>
        <fullName evidence="1">DUF7924 domain-containing protein</fullName>
    </recommendedName>
</protein>
<reference evidence="2" key="1">
    <citation type="journal article" date="2021" name="Nat. Commun.">
        <title>Genetic determinants of endophytism in the Arabidopsis root mycobiome.</title>
        <authorList>
            <person name="Mesny F."/>
            <person name="Miyauchi S."/>
            <person name="Thiergart T."/>
            <person name="Pickel B."/>
            <person name="Atanasova L."/>
            <person name="Karlsson M."/>
            <person name="Huettel B."/>
            <person name="Barry K.W."/>
            <person name="Haridas S."/>
            <person name="Chen C."/>
            <person name="Bauer D."/>
            <person name="Andreopoulos W."/>
            <person name="Pangilinan J."/>
            <person name="LaButti K."/>
            <person name="Riley R."/>
            <person name="Lipzen A."/>
            <person name="Clum A."/>
            <person name="Drula E."/>
            <person name="Henrissat B."/>
            <person name="Kohler A."/>
            <person name="Grigoriev I.V."/>
            <person name="Martin F.M."/>
            <person name="Hacquard S."/>
        </authorList>
    </citation>
    <scope>NUCLEOTIDE SEQUENCE</scope>
    <source>
        <strain evidence="2">MPI-CAGE-CH-0235</strain>
    </source>
</reference>
<dbReference type="EMBL" id="JAGPNK010000014">
    <property type="protein sequence ID" value="KAH7309141.1"/>
    <property type="molecule type" value="Genomic_DNA"/>
</dbReference>
<feature type="domain" description="DUF7924" evidence="1">
    <location>
        <begin position="98"/>
        <end position="260"/>
    </location>
</feature>
<comment type="caution">
    <text evidence="2">The sequence shown here is derived from an EMBL/GenBank/DDBJ whole genome shotgun (WGS) entry which is preliminary data.</text>
</comment>
<dbReference type="PANTHER" id="PTHR42470">
    <property type="entry name" value="VAST DOMAIN-CONTAINING PROTEIN"/>
    <property type="match status" value="1"/>
</dbReference>
<evidence type="ECO:0000259" key="1">
    <source>
        <dbReference type="Pfam" id="PF25545"/>
    </source>
</evidence>
<name>A0A8K0SIQ2_9HYPO</name>
<dbReference type="PANTHER" id="PTHR42470:SF1">
    <property type="entry name" value="VAST DOMAIN-CONTAINING PROTEIN"/>
    <property type="match status" value="1"/>
</dbReference>
<dbReference type="Proteomes" id="UP000813444">
    <property type="component" value="Unassembled WGS sequence"/>
</dbReference>
<accession>A0A8K0SIQ2</accession>
<sequence length="272" mass="30689">MNLAANNIFIRALHDPLPPRVADIVRLISLDRGSPEPLREDIEQDEELNELWLGAGEHQVEHYFKHAIFPNPGPIDSLRRVDRQPMAKHTVPTMGFGLNISNPVPDMLYGYNRPRAFHQQQSQLISMGAEMVANDEGLMHPFLLVEFEGQGPSGGGNLWAATNQCLGGSASCVNMAETFNQRLRQCRSSSARPIDSVVFSVATNGTEARLYVTWCQFQLDYYMARVGSFLLHDPEHYLNFRKYVRNILDWGNGQRLDRIRGSLDCLFEDGGN</sequence>